<accession>A0A3M0C437</accession>
<evidence type="ECO:0000313" key="2">
    <source>
        <dbReference type="EMBL" id="RMB04584.1"/>
    </source>
</evidence>
<feature type="transmembrane region" description="Helical" evidence="1">
    <location>
        <begin position="93"/>
        <end position="112"/>
    </location>
</feature>
<keyword evidence="1" id="KW-0812">Transmembrane</keyword>
<dbReference type="InterPro" id="IPR021762">
    <property type="entry name" value="DUF3325"/>
</dbReference>
<evidence type="ECO:0000313" key="3">
    <source>
        <dbReference type="Proteomes" id="UP000271227"/>
    </source>
</evidence>
<gene>
    <name evidence="2" type="ORF">BXY39_2853</name>
</gene>
<dbReference type="AlphaFoldDB" id="A0A3M0C437"/>
<keyword evidence="3" id="KW-1185">Reference proteome</keyword>
<name>A0A3M0C437_9PROT</name>
<evidence type="ECO:0000256" key="1">
    <source>
        <dbReference type="SAM" id="Phobius"/>
    </source>
</evidence>
<dbReference type="RefSeq" id="WP_170163850.1">
    <property type="nucleotide sequence ID" value="NZ_REFR01000013.1"/>
</dbReference>
<sequence length="113" mass="12033">MTVLLATLLLYLAVYAFYHAHPARSGYAAVRSSARLQRGLRMCGWGLAGLSLVAFSSINGFERGVVYWLAVLMAVGLVSLFLGAWRPESHRKTALPVAVLTGAVLTVSVVGVA</sequence>
<protein>
    <submittedName>
        <fullName evidence="2">Uncharacterized protein DUF3325</fullName>
    </submittedName>
</protein>
<dbReference type="Proteomes" id="UP000271227">
    <property type="component" value="Unassembled WGS sequence"/>
</dbReference>
<proteinExistence type="predicted"/>
<feature type="transmembrane region" description="Helical" evidence="1">
    <location>
        <begin position="65"/>
        <end position="87"/>
    </location>
</feature>
<dbReference type="Pfam" id="PF11804">
    <property type="entry name" value="DUF3325"/>
    <property type="match status" value="1"/>
</dbReference>
<keyword evidence="1" id="KW-1133">Transmembrane helix</keyword>
<dbReference type="EMBL" id="REFR01000013">
    <property type="protein sequence ID" value="RMB04584.1"/>
    <property type="molecule type" value="Genomic_DNA"/>
</dbReference>
<dbReference type="InParanoid" id="A0A3M0C437"/>
<feature type="transmembrane region" description="Helical" evidence="1">
    <location>
        <begin position="38"/>
        <end position="58"/>
    </location>
</feature>
<keyword evidence="1" id="KW-0472">Membrane</keyword>
<comment type="caution">
    <text evidence="2">The sequence shown here is derived from an EMBL/GenBank/DDBJ whole genome shotgun (WGS) entry which is preliminary data.</text>
</comment>
<reference evidence="2 3" key="1">
    <citation type="submission" date="2018-10" db="EMBL/GenBank/DDBJ databases">
        <title>Genomic Encyclopedia of Archaeal and Bacterial Type Strains, Phase II (KMG-II): from individual species to whole genera.</title>
        <authorList>
            <person name="Goeker M."/>
        </authorList>
    </citation>
    <scope>NUCLEOTIDE SEQUENCE [LARGE SCALE GENOMIC DNA]</scope>
    <source>
        <strain evidence="2 3">DSM 25217</strain>
    </source>
</reference>
<organism evidence="2 3">
    <name type="scientific">Eilatimonas milleporae</name>
    <dbReference type="NCBI Taxonomy" id="911205"/>
    <lineage>
        <taxon>Bacteria</taxon>
        <taxon>Pseudomonadati</taxon>
        <taxon>Pseudomonadota</taxon>
        <taxon>Alphaproteobacteria</taxon>
        <taxon>Kordiimonadales</taxon>
        <taxon>Kordiimonadaceae</taxon>
        <taxon>Eilatimonas</taxon>
    </lineage>
</organism>